<feature type="transmembrane region" description="Helical" evidence="6">
    <location>
        <begin position="74"/>
        <end position="93"/>
    </location>
</feature>
<comment type="subcellular location">
    <subcellularLocation>
        <location evidence="1">Cell membrane</location>
        <topology evidence="1">Multi-pass membrane protein</topology>
    </subcellularLocation>
</comment>
<keyword evidence="3 6" id="KW-0812">Transmembrane</keyword>
<dbReference type="PANTHER" id="PTHR36115">
    <property type="entry name" value="PROLINE-RICH ANTIGEN HOMOLOG-RELATED"/>
    <property type="match status" value="1"/>
</dbReference>
<dbReference type="AlphaFoldDB" id="H8KTW3"/>
<evidence type="ECO:0000256" key="6">
    <source>
        <dbReference type="SAM" id="Phobius"/>
    </source>
</evidence>
<dbReference type="eggNOG" id="COG1714">
    <property type="taxonomic scope" value="Bacteria"/>
</dbReference>
<proteinExistence type="predicted"/>
<dbReference type="RefSeq" id="WP_014680040.1">
    <property type="nucleotide sequence ID" value="NC_017770.1"/>
</dbReference>
<feature type="transmembrane region" description="Helical" evidence="6">
    <location>
        <begin position="26"/>
        <end position="48"/>
    </location>
</feature>
<dbReference type="InterPro" id="IPR051791">
    <property type="entry name" value="Pra-immunoreactive"/>
</dbReference>
<evidence type="ECO:0000259" key="7">
    <source>
        <dbReference type="Pfam" id="PF06271"/>
    </source>
</evidence>
<evidence type="ECO:0000313" key="8">
    <source>
        <dbReference type="EMBL" id="AFD06813.1"/>
    </source>
</evidence>
<evidence type="ECO:0000256" key="2">
    <source>
        <dbReference type="ARBA" id="ARBA00022475"/>
    </source>
</evidence>
<dbReference type="Pfam" id="PF06271">
    <property type="entry name" value="RDD"/>
    <property type="match status" value="1"/>
</dbReference>
<name>H8KTW3_SOLCM</name>
<organism evidence="8 9">
    <name type="scientific">Solitalea canadensis (strain ATCC 29591 / DSM 3403 / JCM 21819 / LMG 8368 / NBRC 15130 / NCIMB 12057 / USAM 9D)</name>
    <name type="common">Flexibacter canadensis</name>
    <dbReference type="NCBI Taxonomy" id="929556"/>
    <lineage>
        <taxon>Bacteria</taxon>
        <taxon>Pseudomonadati</taxon>
        <taxon>Bacteroidota</taxon>
        <taxon>Sphingobacteriia</taxon>
        <taxon>Sphingobacteriales</taxon>
        <taxon>Sphingobacteriaceae</taxon>
        <taxon>Solitalea</taxon>
    </lineage>
</organism>
<keyword evidence="9" id="KW-1185">Reference proteome</keyword>
<dbReference type="InterPro" id="IPR010432">
    <property type="entry name" value="RDD"/>
</dbReference>
<protein>
    <submittedName>
        <fullName evidence="8">Putative membrane protein/domain protein</fullName>
    </submittedName>
</protein>
<dbReference type="OrthoDB" id="762068at2"/>
<dbReference type="HOGENOM" id="CLU_118943_1_0_10"/>
<dbReference type="Proteomes" id="UP000007590">
    <property type="component" value="Chromosome"/>
</dbReference>
<accession>H8KTW3</accession>
<gene>
    <name evidence="8" type="ordered locus">Solca_1747</name>
</gene>
<evidence type="ECO:0000256" key="1">
    <source>
        <dbReference type="ARBA" id="ARBA00004651"/>
    </source>
</evidence>
<sequence>MSEYLKEINPEEPVKELHIAPSWTRFLNYFLDYMVLGLIMSFFVSPAAESKEVNPTDLKSVMDEVQKMFEDPKILLLNMAITLGYYIVMESLTGQTIGKIITRTEVVDEYGHRPTFLRILGRTLCRMIPFEAFSFLFTPIGWHDSISKTLVIKKELPVSGTKTIK</sequence>
<dbReference type="STRING" id="929556.Solca_1747"/>
<dbReference type="KEGG" id="scn:Solca_1747"/>
<evidence type="ECO:0000256" key="4">
    <source>
        <dbReference type="ARBA" id="ARBA00022989"/>
    </source>
</evidence>
<keyword evidence="4 6" id="KW-1133">Transmembrane helix</keyword>
<dbReference type="EMBL" id="CP003349">
    <property type="protein sequence ID" value="AFD06813.1"/>
    <property type="molecule type" value="Genomic_DNA"/>
</dbReference>
<evidence type="ECO:0000256" key="5">
    <source>
        <dbReference type="ARBA" id="ARBA00023136"/>
    </source>
</evidence>
<reference evidence="8" key="1">
    <citation type="submission" date="2012-02" db="EMBL/GenBank/DDBJ databases">
        <title>The complete genome of Solitalea canadensis DSM 3403.</title>
        <authorList>
            <consortium name="US DOE Joint Genome Institute (JGI-PGF)"/>
            <person name="Lucas S."/>
            <person name="Copeland A."/>
            <person name="Lapidus A."/>
            <person name="Glavina del Rio T."/>
            <person name="Dalin E."/>
            <person name="Tice H."/>
            <person name="Bruce D."/>
            <person name="Goodwin L."/>
            <person name="Pitluck S."/>
            <person name="Peters L."/>
            <person name="Ovchinnikova G."/>
            <person name="Lu M."/>
            <person name="Kyrpides N."/>
            <person name="Mavromatis K."/>
            <person name="Ivanova N."/>
            <person name="Brettin T."/>
            <person name="Detter J.C."/>
            <person name="Han C."/>
            <person name="Larimer F."/>
            <person name="Land M."/>
            <person name="Hauser L."/>
            <person name="Markowitz V."/>
            <person name="Cheng J.-F."/>
            <person name="Hugenholtz P."/>
            <person name="Woyke T."/>
            <person name="Wu D."/>
            <person name="Spring S."/>
            <person name="Schroeder M."/>
            <person name="Kopitz M."/>
            <person name="Brambilla E."/>
            <person name="Klenk H.-P."/>
            <person name="Eisen J.A."/>
        </authorList>
    </citation>
    <scope>NUCLEOTIDE SEQUENCE</scope>
    <source>
        <strain evidence="8">DSM 3403</strain>
    </source>
</reference>
<dbReference type="PANTHER" id="PTHR36115:SF4">
    <property type="entry name" value="MEMBRANE PROTEIN"/>
    <property type="match status" value="1"/>
</dbReference>
<keyword evidence="2" id="KW-1003">Cell membrane</keyword>
<evidence type="ECO:0000256" key="3">
    <source>
        <dbReference type="ARBA" id="ARBA00022692"/>
    </source>
</evidence>
<evidence type="ECO:0000313" key="9">
    <source>
        <dbReference type="Proteomes" id="UP000007590"/>
    </source>
</evidence>
<dbReference type="GO" id="GO:0005886">
    <property type="term" value="C:plasma membrane"/>
    <property type="evidence" value="ECO:0007669"/>
    <property type="project" value="UniProtKB-SubCell"/>
</dbReference>
<keyword evidence="5 6" id="KW-0472">Membrane</keyword>
<feature type="domain" description="RDD" evidence="7">
    <location>
        <begin position="20"/>
        <end position="140"/>
    </location>
</feature>